<protein>
    <submittedName>
        <fullName evidence="1">Uncharacterized protein</fullName>
    </submittedName>
</protein>
<organism evidence="1 2">
    <name type="scientific">Nocardioides albus</name>
    <dbReference type="NCBI Taxonomy" id="1841"/>
    <lineage>
        <taxon>Bacteria</taxon>
        <taxon>Bacillati</taxon>
        <taxon>Actinomycetota</taxon>
        <taxon>Actinomycetes</taxon>
        <taxon>Propionibacteriales</taxon>
        <taxon>Nocardioidaceae</taxon>
        <taxon>Nocardioides</taxon>
    </lineage>
</organism>
<dbReference type="RefSeq" id="WP_183543761.1">
    <property type="nucleotide sequence ID" value="NZ_BMQT01000003.1"/>
</dbReference>
<evidence type="ECO:0000313" key="1">
    <source>
        <dbReference type="EMBL" id="MBB3088552.1"/>
    </source>
</evidence>
<dbReference type="EMBL" id="JACHXG010000003">
    <property type="protein sequence ID" value="MBB3088552.1"/>
    <property type="molecule type" value="Genomic_DNA"/>
</dbReference>
<accession>A0A7W5A2N2</accession>
<proteinExistence type="predicted"/>
<keyword evidence="2" id="KW-1185">Reference proteome</keyword>
<name>A0A7W5A2N2_9ACTN</name>
<reference evidence="1 2" key="1">
    <citation type="submission" date="2020-08" db="EMBL/GenBank/DDBJ databases">
        <title>Genomic Encyclopedia of Type Strains, Phase III (KMG-III): the genomes of soil and plant-associated and newly described type strains.</title>
        <authorList>
            <person name="Whitman W."/>
        </authorList>
    </citation>
    <scope>NUCLEOTIDE SEQUENCE [LARGE SCALE GENOMIC DNA]</scope>
    <source>
        <strain evidence="1 2">CECT 3302</strain>
    </source>
</reference>
<dbReference type="Proteomes" id="UP000577707">
    <property type="component" value="Unassembled WGS sequence"/>
</dbReference>
<gene>
    <name evidence="1" type="ORF">FHS12_001493</name>
</gene>
<evidence type="ECO:0000313" key="2">
    <source>
        <dbReference type="Proteomes" id="UP000577707"/>
    </source>
</evidence>
<dbReference type="AlphaFoldDB" id="A0A7W5A2N2"/>
<sequence>MTKNTLSPRMAKAKADYINGGTLSRNEVINIYFEEILDEWRAERAAKEQAVLLAEMDSWTTEIADFVVAVLEDADGLGIPRAAVITTDPEQIKDGNPAVLVKRHGPVEHTGYGHASGGVWLEFYGGVEPTRKALKSLFESRTTRKVGLFTVPSLKYQGKDFKQPGLGFSSDGWILSKPFIAHPSAAGLARVLGQSLDSMGQSYDPATGAFVETLGVYVQHEIGVSEVASIDGDTAVLRGRLAVHSRSSHPSVVPFSINELSEKAERECAEITKRGGFVQNVGFVQDAKVTKTEPFQIEEANGKAFGVSVEFEVTATASYGTE</sequence>
<comment type="caution">
    <text evidence="1">The sequence shown here is derived from an EMBL/GenBank/DDBJ whole genome shotgun (WGS) entry which is preliminary data.</text>
</comment>